<evidence type="ECO:0000313" key="4">
    <source>
        <dbReference type="Proteomes" id="UP001333110"/>
    </source>
</evidence>
<reference evidence="3 4" key="1">
    <citation type="journal article" date="2023" name="J. Hered.">
        <title>Chromosome-level genome of the wood stork (Mycteria americana) provides insight into avian chromosome evolution.</title>
        <authorList>
            <person name="Flamio R. Jr."/>
            <person name="Ramstad K.M."/>
        </authorList>
    </citation>
    <scope>NUCLEOTIDE SEQUENCE [LARGE SCALE GENOMIC DNA]</scope>
    <source>
        <strain evidence="3">JAX WOST 10</strain>
    </source>
</reference>
<dbReference type="InterPro" id="IPR013083">
    <property type="entry name" value="Znf_RING/FYVE/PHD"/>
</dbReference>
<dbReference type="GO" id="GO:0050806">
    <property type="term" value="P:positive regulation of synaptic transmission"/>
    <property type="evidence" value="ECO:0007669"/>
    <property type="project" value="TreeGrafter"/>
</dbReference>
<dbReference type="GO" id="GO:0048788">
    <property type="term" value="C:cytoskeleton of presynaptic active zone"/>
    <property type="evidence" value="ECO:0007669"/>
    <property type="project" value="TreeGrafter"/>
</dbReference>
<dbReference type="InterPro" id="IPR039032">
    <property type="entry name" value="Rim-like"/>
</dbReference>
<dbReference type="GO" id="GO:0048791">
    <property type="term" value="P:calcium ion-regulated exocytosis of neurotransmitter"/>
    <property type="evidence" value="ECO:0007669"/>
    <property type="project" value="TreeGrafter"/>
</dbReference>
<comment type="caution">
    <text evidence="3">The sequence shown here is derived from an EMBL/GenBank/DDBJ whole genome shotgun (WGS) entry which is preliminary data.</text>
</comment>
<dbReference type="Pfam" id="PF22601">
    <property type="entry name" value="RIM2a_ZnF"/>
    <property type="match status" value="1"/>
</dbReference>
<organism evidence="3 4">
    <name type="scientific">Mycteria americana</name>
    <name type="common">Wood stork</name>
    <dbReference type="NCBI Taxonomy" id="33587"/>
    <lineage>
        <taxon>Eukaryota</taxon>
        <taxon>Metazoa</taxon>
        <taxon>Chordata</taxon>
        <taxon>Craniata</taxon>
        <taxon>Vertebrata</taxon>
        <taxon>Euteleostomi</taxon>
        <taxon>Archelosauria</taxon>
        <taxon>Archosauria</taxon>
        <taxon>Dinosauria</taxon>
        <taxon>Saurischia</taxon>
        <taxon>Theropoda</taxon>
        <taxon>Coelurosauria</taxon>
        <taxon>Aves</taxon>
        <taxon>Neognathae</taxon>
        <taxon>Neoaves</taxon>
        <taxon>Aequornithes</taxon>
        <taxon>Ciconiiformes</taxon>
        <taxon>Ciconiidae</taxon>
        <taxon>Mycteria</taxon>
    </lineage>
</organism>
<dbReference type="Gene3D" id="3.30.40.10">
    <property type="entry name" value="Zinc/RING finger domain, C3HC4 (zinc finger)"/>
    <property type="match status" value="1"/>
</dbReference>
<protein>
    <recommendedName>
        <fullName evidence="2">RIM zinc finger domain-containing protein</fullName>
    </recommendedName>
</protein>
<dbReference type="SUPFAM" id="SSF57903">
    <property type="entry name" value="FYVE/PHD zinc finger"/>
    <property type="match status" value="1"/>
</dbReference>
<evidence type="ECO:0000313" key="3">
    <source>
        <dbReference type="EMBL" id="KAK4825789.1"/>
    </source>
</evidence>
<dbReference type="GO" id="GO:0031267">
    <property type="term" value="F:small GTPase binding"/>
    <property type="evidence" value="ECO:0007669"/>
    <property type="project" value="InterPro"/>
</dbReference>
<dbReference type="PANTHER" id="PTHR12157">
    <property type="entry name" value="REGULATING SYNAPTIC MEMBRANE EXOCYTOSIS PROTEIN"/>
    <property type="match status" value="1"/>
</dbReference>
<dbReference type="GO" id="GO:2000300">
    <property type="term" value="P:regulation of synaptic vesicle exocytosis"/>
    <property type="evidence" value="ECO:0007669"/>
    <property type="project" value="TreeGrafter"/>
</dbReference>
<proteinExistence type="predicted"/>
<sequence length="361" mass="40505">MATDDWLSLCGCSLPFWNVLHRLVTASCVGLSAKQSQLSQPVLIREMVQSLNHLCGLLLDSLQDVYVSLELGRPELDTVLQVQDFALPLVELHEIPVSPCLQPVEVPLGGSTTFWYISHSSQVDVTCKLAKGTHCPIIQIVKEDIEQDWTEKLHQQFEMYKEQVKKMGEESQQQQEQKGDAPTCGICHKTKFADGCGHNCSYCQTKFCARCGGRVSLRSNKIQPGWHSVARWSREVIVPLYTALVQPHLEYCVQFWVPQGKISSPKGLLSVGTGCPGKWLSHHPWRYLKDIRLLECVQRRATKMVKGLKGKTYKEQLRSLGFFSLQKRRLRGDLMAVYNFLMGGSGGGGADLLSLLTSDRT</sequence>
<evidence type="ECO:0000256" key="1">
    <source>
        <dbReference type="ARBA" id="ARBA00022737"/>
    </source>
</evidence>
<dbReference type="GO" id="GO:0048167">
    <property type="term" value="P:regulation of synaptic plasticity"/>
    <property type="evidence" value="ECO:0007669"/>
    <property type="project" value="TreeGrafter"/>
</dbReference>
<keyword evidence="4" id="KW-1185">Reference proteome</keyword>
<name>A0AAN7NJZ4_MYCAM</name>
<feature type="domain" description="RIM zinc finger" evidence="2">
    <location>
        <begin position="184"/>
        <end position="221"/>
    </location>
</feature>
<dbReference type="EMBL" id="JAUNZN010000002">
    <property type="protein sequence ID" value="KAK4825789.1"/>
    <property type="molecule type" value="Genomic_DNA"/>
</dbReference>
<dbReference type="Proteomes" id="UP001333110">
    <property type="component" value="Unassembled WGS sequence"/>
</dbReference>
<dbReference type="PANTHER" id="PTHR12157:SF15">
    <property type="entry name" value="REGULATING SYNAPTIC MEMBRANE EXOCYTOSIS PROTEIN 2"/>
    <property type="match status" value="1"/>
</dbReference>
<accession>A0AAN7NJZ4</accession>
<dbReference type="GO" id="GO:0042734">
    <property type="term" value="C:presynaptic membrane"/>
    <property type="evidence" value="ECO:0007669"/>
    <property type="project" value="TreeGrafter"/>
</dbReference>
<dbReference type="GO" id="GO:0044325">
    <property type="term" value="F:transmembrane transporter binding"/>
    <property type="evidence" value="ECO:0007669"/>
    <property type="project" value="TreeGrafter"/>
</dbReference>
<gene>
    <name evidence="3" type="ORF">QYF61_002373</name>
</gene>
<keyword evidence="1" id="KW-0677">Repeat</keyword>
<evidence type="ECO:0000259" key="2">
    <source>
        <dbReference type="Pfam" id="PF22601"/>
    </source>
</evidence>
<dbReference type="AlphaFoldDB" id="A0AAN7NJZ4"/>
<dbReference type="GO" id="GO:0042391">
    <property type="term" value="P:regulation of membrane potential"/>
    <property type="evidence" value="ECO:0007669"/>
    <property type="project" value="TreeGrafter"/>
</dbReference>
<dbReference type="InterPro" id="IPR011011">
    <property type="entry name" value="Znf_FYVE_PHD"/>
</dbReference>
<dbReference type="InterPro" id="IPR054386">
    <property type="entry name" value="RIM_Znf"/>
</dbReference>